<dbReference type="InterPro" id="IPR004879">
    <property type="entry name" value="Ssp411-like_TRX"/>
</dbReference>
<reference evidence="3 4" key="1">
    <citation type="submission" date="2021-07" db="EMBL/GenBank/DDBJ databases">
        <authorList>
            <person name="Kim M.K."/>
        </authorList>
    </citation>
    <scope>NUCLEOTIDE SEQUENCE [LARGE SCALE GENOMIC DNA]</scope>
    <source>
        <strain evidence="3 4">HLY7-15</strain>
    </source>
</reference>
<sequence length="184" mass="21328">MRKGLYTLLSLLILLAGISSFKMITDQGNGNKSKSGKAETIKWLTMEEAEAKIKKEPRKIFVDVYTDWCGWCKKMDKDTFSDPEIAAYVNKHYYAVKLDAEGKKPITVRGHTYTFKPEYKSHELALALLNGQMSYPTTVYLDEQMNMLSPVPGYLDKAMFTKIIRYFGDNHHKTMTWKEYEKKK</sequence>
<dbReference type="Pfam" id="PF03190">
    <property type="entry name" value="Thioredox_DsbH"/>
    <property type="match status" value="1"/>
</dbReference>
<keyword evidence="4" id="KW-1185">Reference proteome</keyword>
<gene>
    <name evidence="3" type="ORF">KYK27_07330</name>
</gene>
<dbReference type="SUPFAM" id="SSF52833">
    <property type="entry name" value="Thioredoxin-like"/>
    <property type="match status" value="1"/>
</dbReference>
<evidence type="ECO:0000259" key="2">
    <source>
        <dbReference type="Pfam" id="PF03190"/>
    </source>
</evidence>
<dbReference type="PANTHER" id="PTHR32234">
    <property type="entry name" value="THIOL:DISULFIDE INTERCHANGE PROTEIN DSBD"/>
    <property type="match status" value="1"/>
</dbReference>
<organism evidence="3 4">
    <name type="scientific">Pontibacter populi</name>
    <dbReference type="NCBI Taxonomy" id="890055"/>
    <lineage>
        <taxon>Bacteria</taxon>
        <taxon>Pseudomonadati</taxon>
        <taxon>Bacteroidota</taxon>
        <taxon>Cytophagia</taxon>
        <taxon>Cytophagales</taxon>
        <taxon>Hymenobacteraceae</taxon>
        <taxon>Pontibacter</taxon>
    </lineage>
</organism>
<dbReference type="EMBL" id="JAHWXQ010000002">
    <property type="protein sequence ID" value="MBW3364848.1"/>
    <property type="molecule type" value="Genomic_DNA"/>
</dbReference>
<feature type="domain" description="Spermatogenesis-associated protein 20-like TRX" evidence="2">
    <location>
        <begin position="38"/>
        <end position="106"/>
    </location>
</feature>
<comment type="caution">
    <text evidence="3">The sequence shown here is derived from an EMBL/GenBank/DDBJ whole genome shotgun (WGS) entry which is preliminary data.</text>
</comment>
<accession>A0ABS6XBJ9</accession>
<protein>
    <submittedName>
        <fullName evidence="3">DUF255 domain-containing protein</fullName>
    </submittedName>
</protein>
<evidence type="ECO:0000256" key="1">
    <source>
        <dbReference type="ARBA" id="ARBA00023284"/>
    </source>
</evidence>
<dbReference type="InterPro" id="IPR036249">
    <property type="entry name" value="Thioredoxin-like_sf"/>
</dbReference>
<dbReference type="PROSITE" id="PS00194">
    <property type="entry name" value="THIOREDOXIN_1"/>
    <property type="match status" value="1"/>
</dbReference>
<keyword evidence="1" id="KW-0676">Redox-active center</keyword>
<dbReference type="PANTHER" id="PTHR32234:SF0">
    <property type="entry name" value="THIOL:DISULFIDE INTERCHANGE PROTEIN DSBD"/>
    <property type="match status" value="1"/>
</dbReference>
<dbReference type="Proteomes" id="UP000774935">
    <property type="component" value="Unassembled WGS sequence"/>
</dbReference>
<evidence type="ECO:0000313" key="4">
    <source>
        <dbReference type="Proteomes" id="UP000774935"/>
    </source>
</evidence>
<dbReference type="Gene3D" id="3.40.30.10">
    <property type="entry name" value="Glutaredoxin"/>
    <property type="match status" value="1"/>
</dbReference>
<evidence type="ECO:0000313" key="3">
    <source>
        <dbReference type="EMBL" id="MBW3364848.1"/>
    </source>
</evidence>
<dbReference type="InterPro" id="IPR017937">
    <property type="entry name" value="Thioredoxin_CS"/>
</dbReference>
<name>A0ABS6XBJ9_9BACT</name>
<proteinExistence type="predicted"/>